<dbReference type="AlphaFoldDB" id="A0A1Y5Y3V4"/>
<name>A0A1Y5Y3V4_KIBAR</name>
<dbReference type="EMBL" id="FWXV01000011">
    <property type="protein sequence ID" value="SMD25341.1"/>
    <property type="molecule type" value="Genomic_DNA"/>
</dbReference>
<dbReference type="Gene3D" id="3.40.50.150">
    <property type="entry name" value="Vaccinia Virus protein VP39"/>
    <property type="match status" value="1"/>
</dbReference>
<protein>
    <submittedName>
        <fullName evidence="1">Mycolic acid cyclopropane synthetase</fullName>
    </submittedName>
</protein>
<dbReference type="Pfam" id="PF02353">
    <property type="entry name" value="CMAS"/>
    <property type="match status" value="1"/>
</dbReference>
<evidence type="ECO:0000313" key="2">
    <source>
        <dbReference type="Proteomes" id="UP000192674"/>
    </source>
</evidence>
<gene>
    <name evidence="1" type="ORF">SAMN05661093_09056</name>
</gene>
<dbReference type="InterPro" id="IPR029063">
    <property type="entry name" value="SAM-dependent_MTases_sf"/>
</dbReference>
<accession>A0A1Y5Y3V4</accession>
<proteinExistence type="predicted"/>
<evidence type="ECO:0000313" key="1">
    <source>
        <dbReference type="EMBL" id="SMD25341.1"/>
    </source>
</evidence>
<keyword evidence="2" id="KW-1185">Reference proteome</keyword>
<organism evidence="1 2">
    <name type="scientific">Kibdelosporangium aridum</name>
    <dbReference type="NCBI Taxonomy" id="2030"/>
    <lineage>
        <taxon>Bacteria</taxon>
        <taxon>Bacillati</taxon>
        <taxon>Actinomycetota</taxon>
        <taxon>Actinomycetes</taxon>
        <taxon>Pseudonocardiales</taxon>
        <taxon>Pseudonocardiaceae</taxon>
        <taxon>Kibdelosporangium</taxon>
    </lineage>
</organism>
<dbReference type="SUPFAM" id="SSF53335">
    <property type="entry name" value="S-adenosyl-L-methionine-dependent methyltransferases"/>
    <property type="match status" value="1"/>
</dbReference>
<reference evidence="1 2" key="1">
    <citation type="submission" date="2017-04" db="EMBL/GenBank/DDBJ databases">
        <authorList>
            <person name="Afonso C.L."/>
            <person name="Miller P.J."/>
            <person name="Scott M.A."/>
            <person name="Spackman E."/>
            <person name="Goraichik I."/>
            <person name="Dimitrov K.M."/>
            <person name="Suarez D.L."/>
            <person name="Swayne D.E."/>
        </authorList>
    </citation>
    <scope>NUCLEOTIDE SEQUENCE [LARGE SCALE GENOMIC DNA]</scope>
    <source>
        <strain evidence="1 2">DSM 43828</strain>
    </source>
</reference>
<sequence length="245" mass="26801">MMVVGMDDDLAVLRRARMRWNTPLSVAHADVLLDRLHLDAGAQVVDLGSGWGELLMRAAERTHGVRGLGVDTDPVALERGRLLARERGLAERIELVQADVSTWSGTAERALCIGSSHAFGGTRAALEALASLVPSGGRALFGDGFWQASPKPAAVEIFGDQILTLPELVDSSRSAGWRVLHLSTADQREWDEFESSSRAGWQEWLLANGSDPRAGEVGEWLDTRERQYIQDYRGVLGFAYLVLAH</sequence>
<dbReference type="Proteomes" id="UP000192674">
    <property type="component" value="Unassembled WGS sequence"/>
</dbReference>
<dbReference type="CDD" id="cd02440">
    <property type="entry name" value="AdoMet_MTases"/>
    <property type="match status" value="1"/>
</dbReference>